<dbReference type="InterPro" id="IPR036396">
    <property type="entry name" value="Cyt_P450_sf"/>
</dbReference>
<dbReference type="EMBL" id="VSSQ01071090">
    <property type="protein sequence ID" value="MPN22775.1"/>
    <property type="molecule type" value="Genomic_DNA"/>
</dbReference>
<feature type="transmembrane region" description="Helical" evidence="6">
    <location>
        <begin position="6"/>
        <end position="28"/>
    </location>
</feature>
<name>A0A645G822_9ZZZZ</name>
<dbReference type="InterPro" id="IPR002401">
    <property type="entry name" value="Cyt_P450_E_grp-I"/>
</dbReference>
<evidence type="ECO:0000313" key="7">
    <source>
        <dbReference type="EMBL" id="MPN22775.1"/>
    </source>
</evidence>
<keyword evidence="6" id="KW-1133">Transmembrane helix</keyword>
<keyword evidence="6" id="KW-0472">Membrane</keyword>
<dbReference type="GO" id="GO:0005506">
    <property type="term" value="F:iron ion binding"/>
    <property type="evidence" value="ECO:0007669"/>
    <property type="project" value="InterPro"/>
</dbReference>
<keyword evidence="2" id="KW-0349">Heme</keyword>
<evidence type="ECO:0000256" key="1">
    <source>
        <dbReference type="ARBA" id="ARBA00010617"/>
    </source>
</evidence>
<sequence>MAAIELINVLRPIIAISTYITFTALALYDNPKYLEKLLVGDSNYYKMFIKEVKRYYPFGPFLGAKVRKDFKWNNIEFEKGMLVILDIYGTNHDSKLWAKPFDFWPERFDEKKDELFNFIPHGGGNASNGHRCPGEGVTTEIMKASLDLLVNKIEYEVPKQDLSFSLTKMPTLPESGFIMNKIKRKF</sequence>
<gene>
    <name evidence="7" type="primary">cypC_2</name>
    <name evidence="7" type="ORF">SDC9_170159</name>
</gene>
<dbReference type="PANTHER" id="PTHR24302">
    <property type="entry name" value="CYTOCHROME P450 FAMILY 3"/>
    <property type="match status" value="1"/>
</dbReference>
<dbReference type="EC" id="1.11.2.4" evidence="7"/>
<dbReference type="GO" id="GO:0020037">
    <property type="term" value="F:heme binding"/>
    <property type="evidence" value="ECO:0007669"/>
    <property type="project" value="InterPro"/>
</dbReference>
<evidence type="ECO:0000256" key="5">
    <source>
        <dbReference type="ARBA" id="ARBA00023004"/>
    </source>
</evidence>
<dbReference type="Gene3D" id="1.10.630.10">
    <property type="entry name" value="Cytochrome P450"/>
    <property type="match status" value="1"/>
</dbReference>
<keyword evidence="5" id="KW-0408">Iron</keyword>
<dbReference type="AlphaFoldDB" id="A0A645G822"/>
<comment type="similarity">
    <text evidence="1">Belongs to the cytochrome P450 family.</text>
</comment>
<keyword evidence="7" id="KW-0575">Peroxidase</keyword>
<dbReference type="InterPro" id="IPR050705">
    <property type="entry name" value="Cytochrome_P450_3A"/>
</dbReference>
<keyword evidence="4 7" id="KW-0560">Oxidoreductase</keyword>
<evidence type="ECO:0000256" key="2">
    <source>
        <dbReference type="ARBA" id="ARBA00022617"/>
    </source>
</evidence>
<reference evidence="7" key="1">
    <citation type="submission" date="2019-08" db="EMBL/GenBank/DDBJ databases">
        <authorList>
            <person name="Kucharzyk K."/>
            <person name="Murdoch R.W."/>
            <person name="Higgins S."/>
            <person name="Loffler F."/>
        </authorList>
    </citation>
    <scope>NUCLEOTIDE SEQUENCE</scope>
</reference>
<evidence type="ECO:0000256" key="6">
    <source>
        <dbReference type="SAM" id="Phobius"/>
    </source>
</evidence>
<evidence type="ECO:0000256" key="4">
    <source>
        <dbReference type="ARBA" id="ARBA00023002"/>
    </source>
</evidence>
<protein>
    <submittedName>
        <fullName evidence="7">Fatty-acid peroxygenase</fullName>
        <ecNumber evidence="7">1.11.2.4</ecNumber>
    </submittedName>
</protein>
<dbReference type="GO" id="GO:0016705">
    <property type="term" value="F:oxidoreductase activity, acting on paired donors, with incorporation or reduction of molecular oxygen"/>
    <property type="evidence" value="ECO:0007669"/>
    <property type="project" value="InterPro"/>
</dbReference>
<accession>A0A645G822</accession>
<dbReference type="Pfam" id="PF00067">
    <property type="entry name" value="p450"/>
    <property type="match status" value="1"/>
</dbReference>
<keyword evidence="6" id="KW-0812">Transmembrane</keyword>
<organism evidence="7">
    <name type="scientific">bioreactor metagenome</name>
    <dbReference type="NCBI Taxonomy" id="1076179"/>
    <lineage>
        <taxon>unclassified sequences</taxon>
        <taxon>metagenomes</taxon>
        <taxon>ecological metagenomes</taxon>
    </lineage>
</organism>
<dbReference type="PANTHER" id="PTHR24302:SF15">
    <property type="entry name" value="FATTY-ACID PEROXYGENASE"/>
    <property type="match status" value="1"/>
</dbReference>
<comment type="caution">
    <text evidence="7">The sequence shown here is derived from an EMBL/GenBank/DDBJ whole genome shotgun (WGS) entry which is preliminary data.</text>
</comment>
<keyword evidence="3" id="KW-0479">Metal-binding</keyword>
<dbReference type="InterPro" id="IPR001128">
    <property type="entry name" value="Cyt_P450"/>
</dbReference>
<proteinExistence type="inferred from homology"/>
<dbReference type="SUPFAM" id="SSF48264">
    <property type="entry name" value="Cytochrome P450"/>
    <property type="match status" value="1"/>
</dbReference>
<evidence type="ECO:0000256" key="3">
    <source>
        <dbReference type="ARBA" id="ARBA00022723"/>
    </source>
</evidence>
<dbReference type="GO" id="GO:0004497">
    <property type="term" value="F:monooxygenase activity"/>
    <property type="evidence" value="ECO:0007669"/>
    <property type="project" value="InterPro"/>
</dbReference>
<dbReference type="GO" id="GO:0004601">
    <property type="term" value="F:peroxidase activity"/>
    <property type="evidence" value="ECO:0007669"/>
    <property type="project" value="UniProtKB-KW"/>
</dbReference>
<dbReference type="PRINTS" id="PR00463">
    <property type="entry name" value="EP450I"/>
</dbReference>